<evidence type="ECO:0000256" key="4">
    <source>
        <dbReference type="PROSITE-ProRule" id="PRU00302"/>
    </source>
</evidence>
<dbReference type="Gene3D" id="2.10.70.10">
    <property type="entry name" value="Complement Module, domain 1"/>
    <property type="match status" value="2"/>
</dbReference>
<feature type="signal peptide" evidence="5">
    <location>
        <begin position="1"/>
        <end position="16"/>
    </location>
</feature>
<reference evidence="7" key="1">
    <citation type="submission" date="2025-08" db="UniProtKB">
        <authorList>
            <consortium name="Ensembl"/>
        </authorList>
    </citation>
    <scope>IDENTIFICATION</scope>
</reference>
<dbReference type="PROSITE" id="PS50923">
    <property type="entry name" value="SUSHI"/>
    <property type="match status" value="1"/>
</dbReference>
<name>A0A8C6UQ64_9GOBI</name>
<proteinExistence type="predicted"/>
<feature type="domain" description="Sushi" evidence="6">
    <location>
        <begin position="84"/>
        <end position="139"/>
    </location>
</feature>
<keyword evidence="2 5" id="KW-0732">Signal</keyword>
<dbReference type="PANTHER" id="PTHR45785:SF16">
    <property type="entry name" value="COAGULATION FACTOR XIII B CHAIN ISOFORM X1"/>
    <property type="match status" value="1"/>
</dbReference>
<evidence type="ECO:0000259" key="6">
    <source>
        <dbReference type="PROSITE" id="PS50923"/>
    </source>
</evidence>
<keyword evidence="3" id="KW-1015">Disulfide bond</keyword>
<accession>A0A8C6UQ64</accession>
<evidence type="ECO:0000313" key="8">
    <source>
        <dbReference type="Proteomes" id="UP000694523"/>
    </source>
</evidence>
<evidence type="ECO:0000256" key="5">
    <source>
        <dbReference type="SAM" id="SignalP"/>
    </source>
</evidence>
<dbReference type="Proteomes" id="UP000694523">
    <property type="component" value="Unplaced"/>
</dbReference>
<reference evidence="7" key="2">
    <citation type="submission" date="2025-09" db="UniProtKB">
        <authorList>
            <consortium name="Ensembl"/>
        </authorList>
    </citation>
    <scope>IDENTIFICATION</scope>
</reference>
<comment type="caution">
    <text evidence="4">Lacks conserved residue(s) required for the propagation of feature annotation.</text>
</comment>
<evidence type="ECO:0000256" key="3">
    <source>
        <dbReference type="ARBA" id="ARBA00023157"/>
    </source>
</evidence>
<keyword evidence="8" id="KW-1185">Reference proteome</keyword>
<organism evidence="7 8">
    <name type="scientific">Neogobius melanostomus</name>
    <name type="common">round goby</name>
    <dbReference type="NCBI Taxonomy" id="47308"/>
    <lineage>
        <taxon>Eukaryota</taxon>
        <taxon>Metazoa</taxon>
        <taxon>Chordata</taxon>
        <taxon>Craniata</taxon>
        <taxon>Vertebrata</taxon>
        <taxon>Euteleostomi</taxon>
        <taxon>Actinopterygii</taxon>
        <taxon>Neopterygii</taxon>
        <taxon>Teleostei</taxon>
        <taxon>Neoteleostei</taxon>
        <taxon>Acanthomorphata</taxon>
        <taxon>Gobiaria</taxon>
        <taxon>Gobiiformes</taxon>
        <taxon>Gobioidei</taxon>
        <taxon>Gobiidae</taxon>
        <taxon>Benthophilinae</taxon>
        <taxon>Neogobiini</taxon>
        <taxon>Neogobius</taxon>
    </lineage>
</organism>
<dbReference type="SMART" id="SM00032">
    <property type="entry name" value="CCP"/>
    <property type="match status" value="2"/>
</dbReference>
<evidence type="ECO:0000313" key="7">
    <source>
        <dbReference type="Ensembl" id="ENSNMLP00000039755.1"/>
    </source>
</evidence>
<evidence type="ECO:0000256" key="2">
    <source>
        <dbReference type="ARBA" id="ARBA00022729"/>
    </source>
</evidence>
<dbReference type="AlphaFoldDB" id="A0A8C6UQ64"/>
<feature type="chain" id="PRO_5034994816" description="Sushi domain-containing protein" evidence="5">
    <location>
        <begin position="17"/>
        <end position="164"/>
    </location>
</feature>
<protein>
    <recommendedName>
        <fullName evidence="6">Sushi domain-containing protein</fullName>
    </recommendedName>
</protein>
<dbReference type="InterPro" id="IPR000436">
    <property type="entry name" value="Sushi_SCR_CCP_dom"/>
</dbReference>
<keyword evidence="1 4" id="KW-0768">Sushi</keyword>
<dbReference type="InterPro" id="IPR035976">
    <property type="entry name" value="Sushi/SCR/CCP_sf"/>
</dbReference>
<evidence type="ECO:0000256" key="1">
    <source>
        <dbReference type="ARBA" id="ARBA00022659"/>
    </source>
</evidence>
<dbReference type="Ensembl" id="ENSNMLT00000044239.1">
    <property type="protein sequence ID" value="ENSNMLP00000039755.1"/>
    <property type="gene ID" value="ENSNMLG00000024492.1"/>
</dbReference>
<sequence length="164" mass="19154">VHFFIILFTLIFLVEMQVFVKTVTCSKTAENVYSWESSWHSRHTVDIDKTVWYQCYSEYVETSPTGRATCTRRGWEPNPLCKEKPCTTQPHIENGEMLSDMMTEYDHGESLQFRCEGERTTFSVTCQSGEWEKEKSCEGKCAQNRSRRILKDCNKGKVSFQKSF</sequence>
<dbReference type="PANTHER" id="PTHR45785">
    <property type="entry name" value="COMPLEMENT FACTOR H-RELATED"/>
    <property type="match status" value="1"/>
</dbReference>
<dbReference type="SUPFAM" id="SSF57535">
    <property type="entry name" value="Complement control module/SCR domain"/>
    <property type="match status" value="2"/>
</dbReference>
<dbReference type="InterPro" id="IPR051503">
    <property type="entry name" value="ComplSys_Reg/VirEntry_Med"/>
</dbReference>